<proteinExistence type="predicted"/>
<evidence type="ECO:0000256" key="1">
    <source>
        <dbReference type="SAM" id="MobiDB-lite"/>
    </source>
</evidence>
<evidence type="ECO:0000313" key="3">
    <source>
        <dbReference type="Proteomes" id="UP001331761"/>
    </source>
</evidence>
<accession>A0AAN8IF06</accession>
<feature type="region of interest" description="Disordered" evidence="1">
    <location>
        <begin position="21"/>
        <end position="42"/>
    </location>
</feature>
<gene>
    <name evidence="2" type="ORF">GCK32_012887</name>
</gene>
<sequence>MSSKCGGRAVPVAIGEPDPALVEKVRRKHQLPEGKRRKDGSADVSFLGDLSHLRGRQAAGCACVDRVLTLPRSTTACAAELLEEDDGQAWSISQKGVGFGEVRRYEMKKRKRDLLSEDMNRIYRYYAYRSFVAWAYSHLRLGNRY</sequence>
<evidence type="ECO:0000313" key="2">
    <source>
        <dbReference type="EMBL" id="KAK5970906.1"/>
    </source>
</evidence>
<organism evidence="2 3">
    <name type="scientific">Trichostrongylus colubriformis</name>
    <name type="common">Black scour worm</name>
    <dbReference type="NCBI Taxonomy" id="6319"/>
    <lineage>
        <taxon>Eukaryota</taxon>
        <taxon>Metazoa</taxon>
        <taxon>Ecdysozoa</taxon>
        <taxon>Nematoda</taxon>
        <taxon>Chromadorea</taxon>
        <taxon>Rhabditida</taxon>
        <taxon>Rhabditina</taxon>
        <taxon>Rhabditomorpha</taxon>
        <taxon>Strongyloidea</taxon>
        <taxon>Trichostrongylidae</taxon>
        <taxon>Trichostrongylus</taxon>
    </lineage>
</organism>
<reference evidence="2 3" key="1">
    <citation type="submission" date="2019-10" db="EMBL/GenBank/DDBJ databases">
        <title>Assembly and Annotation for the nematode Trichostrongylus colubriformis.</title>
        <authorList>
            <person name="Martin J."/>
        </authorList>
    </citation>
    <scope>NUCLEOTIDE SEQUENCE [LARGE SCALE GENOMIC DNA]</scope>
    <source>
        <strain evidence="2">G859</strain>
        <tissue evidence="2">Whole worm</tissue>
    </source>
</reference>
<dbReference type="AlphaFoldDB" id="A0AAN8IF06"/>
<dbReference type="Proteomes" id="UP001331761">
    <property type="component" value="Unassembled WGS sequence"/>
</dbReference>
<name>A0AAN8IF06_TRICO</name>
<comment type="caution">
    <text evidence="2">The sequence shown here is derived from an EMBL/GenBank/DDBJ whole genome shotgun (WGS) entry which is preliminary data.</text>
</comment>
<keyword evidence="3" id="KW-1185">Reference proteome</keyword>
<feature type="compositionally biased region" description="Basic and acidic residues" evidence="1">
    <location>
        <begin position="30"/>
        <end position="41"/>
    </location>
</feature>
<dbReference type="EMBL" id="WIXE01018445">
    <property type="protein sequence ID" value="KAK5970906.1"/>
    <property type="molecule type" value="Genomic_DNA"/>
</dbReference>
<protein>
    <submittedName>
        <fullName evidence="2">Uncharacterized protein</fullName>
    </submittedName>
</protein>